<sequence length="97" mass="10944">MLSNMYYGTHGNSSEHEANQRNANTSKPADEELRLSKLLSLIKIDEPEIQTNKNIQEEKKKDGNGEITHSFNTFLKETDESEEDRSLQCGKAMGLGE</sequence>
<evidence type="ECO:0000313" key="2">
    <source>
        <dbReference type="EMBL" id="PKU35055.1"/>
    </source>
</evidence>
<feature type="region of interest" description="Disordered" evidence="1">
    <location>
        <begin position="77"/>
        <end position="97"/>
    </location>
</feature>
<protein>
    <submittedName>
        <fullName evidence="2">Uncharacterized protein</fullName>
    </submittedName>
</protein>
<evidence type="ECO:0000313" key="3">
    <source>
        <dbReference type="Proteomes" id="UP000233556"/>
    </source>
</evidence>
<reference evidence="3" key="2">
    <citation type="submission" date="2017-12" db="EMBL/GenBank/DDBJ databases">
        <title>Genome sequence of the Bar-tailed Godwit (Limosa lapponica baueri).</title>
        <authorList>
            <person name="Lima N.C.B."/>
            <person name="Parody-Merino A.M."/>
            <person name="Battley P.F."/>
            <person name="Fidler A.E."/>
            <person name="Prosdocimi F."/>
        </authorList>
    </citation>
    <scope>NUCLEOTIDE SEQUENCE [LARGE SCALE GENOMIC DNA]</scope>
</reference>
<evidence type="ECO:0000256" key="1">
    <source>
        <dbReference type="SAM" id="MobiDB-lite"/>
    </source>
</evidence>
<proteinExistence type="predicted"/>
<dbReference type="EMBL" id="KZ508575">
    <property type="protein sequence ID" value="PKU35055.1"/>
    <property type="molecule type" value="Genomic_DNA"/>
</dbReference>
<accession>A0A2I0TMT0</accession>
<name>A0A2I0TMT0_LIMLA</name>
<dbReference type="AlphaFoldDB" id="A0A2I0TMT0"/>
<feature type="region of interest" description="Disordered" evidence="1">
    <location>
        <begin position="1"/>
        <end position="31"/>
    </location>
</feature>
<dbReference type="Proteomes" id="UP000233556">
    <property type="component" value="Unassembled WGS sequence"/>
</dbReference>
<reference evidence="3" key="1">
    <citation type="submission" date="2017-11" db="EMBL/GenBank/DDBJ databases">
        <authorList>
            <person name="Lima N.C."/>
            <person name="Parody-Merino A.M."/>
            <person name="Battley P.F."/>
            <person name="Fidler A.E."/>
            <person name="Prosdocimi F."/>
        </authorList>
    </citation>
    <scope>NUCLEOTIDE SEQUENCE [LARGE SCALE GENOMIC DNA]</scope>
</reference>
<gene>
    <name evidence="2" type="ORF">llap_14641</name>
</gene>
<keyword evidence="3" id="KW-1185">Reference proteome</keyword>
<organism evidence="2 3">
    <name type="scientific">Limosa lapponica baueri</name>
    <dbReference type="NCBI Taxonomy" id="1758121"/>
    <lineage>
        <taxon>Eukaryota</taxon>
        <taxon>Metazoa</taxon>
        <taxon>Chordata</taxon>
        <taxon>Craniata</taxon>
        <taxon>Vertebrata</taxon>
        <taxon>Euteleostomi</taxon>
        <taxon>Archelosauria</taxon>
        <taxon>Archosauria</taxon>
        <taxon>Dinosauria</taxon>
        <taxon>Saurischia</taxon>
        <taxon>Theropoda</taxon>
        <taxon>Coelurosauria</taxon>
        <taxon>Aves</taxon>
        <taxon>Neognathae</taxon>
        <taxon>Neoaves</taxon>
        <taxon>Charadriiformes</taxon>
        <taxon>Scolopacidae</taxon>
        <taxon>Limosa</taxon>
    </lineage>
</organism>